<dbReference type="EMBL" id="NMUH01010505">
    <property type="protein sequence ID" value="MQM21023.1"/>
    <property type="molecule type" value="Genomic_DNA"/>
</dbReference>
<name>A0A843XPC7_COLES</name>
<evidence type="ECO:0008006" key="3">
    <source>
        <dbReference type="Google" id="ProtNLM"/>
    </source>
</evidence>
<protein>
    <recommendedName>
        <fullName evidence="3">DUF674 domain-containing protein</fullName>
    </recommendedName>
</protein>
<dbReference type="Pfam" id="PF05056">
    <property type="entry name" value="DUF674"/>
    <property type="match status" value="3"/>
</dbReference>
<feature type="non-terminal residue" evidence="1">
    <location>
        <position position="1"/>
    </location>
</feature>
<dbReference type="PANTHER" id="PTHR33103">
    <property type="entry name" value="OS01G0153900 PROTEIN"/>
    <property type="match status" value="1"/>
</dbReference>
<dbReference type="PANTHER" id="PTHR33103:SF19">
    <property type="entry name" value="OS09G0544700 PROTEIN"/>
    <property type="match status" value="1"/>
</dbReference>
<accession>A0A843XPC7</accession>
<proteinExistence type="predicted"/>
<dbReference type="OrthoDB" id="786335at2759"/>
<sequence>QSKNHLLRPRVASPAFAGKAAARTWNDGDTTPGTYYSCNSHSGRFSDDARAICPNCGRNMTKLMEYVPPPTDEKVAKPGTSADAGGEGGFVKRGVVTYMVMDDLAVAPMSTISSITLLNKYGVKEVGFLEERIVDLDMSKAMRVLRASLHTAMNGELKLKLLVHRGKRKVLFAEADKDVVDFLFSILTLPVGDVVRLLTKRSMVGCLGKLYGSVESLDDAYIEANQSKSQLLNPSVASPAAFSEKAASSGGAGGERGFVKGVVTYMVMDDLAVAPMSTVSSITLLNKRGVKDLGSLEERTARELLKASLQSTTVLTDVFLPKKLRPQLTRLRSLGSRAFADSFTVSFPFM</sequence>
<reference evidence="1" key="1">
    <citation type="submission" date="2017-07" db="EMBL/GenBank/DDBJ databases">
        <title>Taro Niue Genome Assembly and Annotation.</title>
        <authorList>
            <person name="Atibalentja N."/>
            <person name="Keating K."/>
            <person name="Fields C.J."/>
        </authorList>
    </citation>
    <scope>NUCLEOTIDE SEQUENCE</scope>
    <source>
        <strain evidence="1">Niue_2</strain>
        <tissue evidence="1">Leaf</tissue>
    </source>
</reference>
<dbReference type="Proteomes" id="UP000652761">
    <property type="component" value="Unassembled WGS sequence"/>
</dbReference>
<feature type="non-terminal residue" evidence="1">
    <location>
        <position position="350"/>
    </location>
</feature>
<gene>
    <name evidence="1" type="ORF">Taro_054055</name>
</gene>
<comment type="caution">
    <text evidence="1">The sequence shown here is derived from an EMBL/GenBank/DDBJ whole genome shotgun (WGS) entry which is preliminary data.</text>
</comment>
<evidence type="ECO:0000313" key="2">
    <source>
        <dbReference type="Proteomes" id="UP000652761"/>
    </source>
</evidence>
<dbReference type="AlphaFoldDB" id="A0A843XPC7"/>
<evidence type="ECO:0000313" key="1">
    <source>
        <dbReference type="EMBL" id="MQM21023.1"/>
    </source>
</evidence>
<keyword evidence="2" id="KW-1185">Reference proteome</keyword>
<organism evidence="1 2">
    <name type="scientific">Colocasia esculenta</name>
    <name type="common">Wild taro</name>
    <name type="synonym">Arum esculentum</name>
    <dbReference type="NCBI Taxonomy" id="4460"/>
    <lineage>
        <taxon>Eukaryota</taxon>
        <taxon>Viridiplantae</taxon>
        <taxon>Streptophyta</taxon>
        <taxon>Embryophyta</taxon>
        <taxon>Tracheophyta</taxon>
        <taxon>Spermatophyta</taxon>
        <taxon>Magnoliopsida</taxon>
        <taxon>Liliopsida</taxon>
        <taxon>Araceae</taxon>
        <taxon>Aroideae</taxon>
        <taxon>Colocasieae</taxon>
        <taxon>Colocasia</taxon>
    </lineage>
</organism>
<dbReference type="InterPro" id="IPR007750">
    <property type="entry name" value="DUF674"/>
</dbReference>